<gene>
    <name evidence="1" type="ORF">AN481_06285</name>
</gene>
<comment type="caution">
    <text evidence="1">The sequence shown here is derived from an EMBL/GenBank/DDBJ whole genome shotgun (WGS) entry which is preliminary data.</text>
</comment>
<name>A0A1B7VZ36_APHFL</name>
<sequence>MDAFDPNPPEWTNQAVHAYQFHCPQCHATSREAVGVWINRRSPVTSANRGRYWQEFYHCHCDYAWWAWSKDRPPTNLSGRK</sequence>
<dbReference type="EMBL" id="LJOY01000014">
    <property type="protein sequence ID" value="OBQ26247.1"/>
    <property type="molecule type" value="Genomic_DNA"/>
</dbReference>
<reference evidence="1 2" key="1">
    <citation type="submission" date="2015-09" db="EMBL/GenBank/DDBJ databases">
        <title>Whole genome shotgun sequence assembly of Aphanizomenon flos-aquae UKL13.</title>
        <authorList>
            <person name="Driscoll C."/>
        </authorList>
    </citation>
    <scope>NUCLEOTIDE SEQUENCE [LARGE SCALE GENOMIC DNA]</scope>
    <source>
        <strain evidence="1">MDT13</strain>
    </source>
</reference>
<dbReference type="STRING" id="1803587.GCA_001593825_01135"/>
<dbReference type="AlphaFoldDB" id="A0A1B7VZ36"/>
<proteinExistence type="predicted"/>
<organism evidence="1 2">
    <name type="scientific">Aphanizomenon flos-aquae LD13</name>
    <dbReference type="NCBI Taxonomy" id="1710894"/>
    <lineage>
        <taxon>Bacteria</taxon>
        <taxon>Bacillati</taxon>
        <taxon>Cyanobacteriota</taxon>
        <taxon>Cyanophyceae</taxon>
        <taxon>Nostocales</taxon>
        <taxon>Aphanizomenonaceae</taxon>
        <taxon>Aphanizomenon</taxon>
    </lineage>
</organism>
<evidence type="ECO:0000313" key="2">
    <source>
        <dbReference type="Proteomes" id="UP000092382"/>
    </source>
</evidence>
<dbReference type="PATRIC" id="fig|1710894.3.peg.2707"/>
<accession>A0A1B7VZ36</accession>
<dbReference type="Proteomes" id="UP000092382">
    <property type="component" value="Unassembled WGS sequence"/>
</dbReference>
<protein>
    <submittedName>
        <fullName evidence="1">Uncharacterized protein</fullName>
    </submittedName>
</protein>
<evidence type="ECO:0000313" key="1">
    <source>
        <dbReference type="EMBL" id="OBQ26247.1"/>
    </source>
</evidence>